<reference evidence="6 7" key="1">
    <citation type="submission" date="2016-10" db="EMBL/GenBank/DDBJ databases">
        <authorList>
            <person name="de Groot N.N."/>
        </authorList>
    </citation>
    <scope>NUCLEOTIDE SEQUENCE [LARGE SCALE GENOMIC DNA]</scope>
    <source>
        <strain evidence="6 7">CGMCC 1.9157</strain>
    </source>
</reference>
<dbReference type="InterPro" id="IPR037171">
    <property type="entry name" value="NagB/RpiA_transferase-like"/>
</dbReference>
<evidence type="ECO:0000256" key="1">
    <source>
        <dbReference type="ARBA" id="ARBA00010638"/>
    </source>
</evidence>
<dbReference type="GO" id="GO:0046872">
    <property type="term" value="F:metal ion binding"/>
    <property type="evidence" value="ECO:0007669"/>
    <property type="project" value="UniProtKB-KW"/>
</dbReference>
<name>A0A1I5HRF7_9HYPH</name>
<keyword evidence="5" id="KW-0479">Metal-binding</keyword>
<evidence type="ECO:0000256" key="5">
    <source>
        <dbReference type="RuleBase" id="RU361279"/>
    </source>
</evidence>
<keyword evidence="7" id="KW-1185">Reference proteome</keyword>
<keyword evidence="6" id="KW-0436">Ligase</keyword>
<dbReference type="PANTHER" id="PTHR23407:SF1">
    <property type="entry name" value="5-FORMYLTETRAHYDROFOLATE CYCLO-LIGASE"/>
    <property type="match status" value="1"/>
</dbReference>
<keyword evidence="3 4" id="KW-0067">ATP-binding</keyword>
<dbReference type="PANTHER" id="PTHR23407">
    <property type="entry name" value="ATPASE INHIBITOR/5-FORMYLTETRAHYDROFOLATE CYCLO-LIGASE"/>
    <property type="match status" value="1"/>
</dbReference>
<dbReference type="STRING" id="655353.SAMN04488056_10765"/>
<proteinExistence type="inferred from homology"/>
<sequence>MRAFRNAIPAEQHAVASKQICNNLINYLDWDKVPDNGCVGLFWPVQSEVDVSLLQQPLRDKGLKLALPVTVGATGMIFRRWDDGAELVDAGYGTVGPKVDAPEVFPDCLLMPLLAFDAQCNRLGYGAGHYDRYISERIIQNSRPYLVGLAFALQQLDKIPVGEYDLPLDAILTEKEIVVPA</sequence>
<comment type="similarity">
    <text evidence="1 5">Belongs to the 5-formyltetrahydrofolate cyclo-ligase family.</text>
</comment>
<dbReference type="InterPro" id="IPR002698">
    <property type="entry name" value="FTHF_cligase"/>
</dbReference>
<comment type="cofactor">
    <cofactor evidence="5">
        <name>Mg(2+)</name>
        <dbReference type="ChEBI" id="CHEBI:18420"/>
    </cofactor>
</comment>
<dbReference type="PIRSF" id="PIRSF006806">
    <property type="entry name" value="FTHF_cligase"/>
    <property type="match status" value="1"/>
</dbReference>
<keyword evidence="2 4" id="KW-0547">Nucleotide-binding</keyword>
<dbReference type="EMBL" id="FOVR01000007">
    <property type="protein sequence ID" value="SFO50486.1"/>
    <property type="molecule type" value="Genomic_DNA"/>
</dbReference>
<dbReference type="InterPro" id="IPR024185">
    <property type="entry name" value="FTHF_cligase-like_sf"/>
</dbReference>
<dbReference type="EC" id="6.3.3.2" evidence="5"/>
<dbReference type="GO" id="GO:0035999">
    <property type="term" value="P:tetrahydrofolate interconversion"/>
    <property type="evidence" value="ECO:0007669"/>
    <property type="project" value="TreeGrafter"/>
</dbReference>
<dbReference type="AlphaFoldDB" id="A0A1I5HRF7"/>
<accession>A0A1I5HRF7</accession>
<organism evidence="6 7">
    <name type="scientific">Cohaesibacter marisflavi</name>
    <dbReference type="NCBI Taxonomy" id="655353"/>
    <lineage>
        <taxon>Bacteria</taxon>
        <taxon>Pseudomonadati</taxon>
        <taxon>Pseudomonadota</taxon>
        <taxon>Alphaproteobacteria</taxon>
        <taxon>Hyphomicrobiales</taxon>
        <taxon>Cohaesibacteraceae</taxon>
    </lineage>
</organism>
<evidence type="ECO:0000313" key="7">
    <source>
        <dbReference type="Proteomes" id="UP000199236"/>
    </source>
</evidence>
<dbReference type="Gene3D" id="3.40.50.10420">
    <property type="entry name" value="NagB/RpiA/CoA transferase-like"/>
    <property type="match status" value="1"/>
</dbReference>
<dbReference type="GO" id="GO:0030272">
    <property type="term" value="F:5-formyltetrahydrofolate cyclo-ligase activity"/>
    <property type="evidence" value="ECO:0007669"/>
    <property type="project" value="UniProtKB-EC"/>
</dbReference>
<comment type="catalytic activity">
    <reaction evidence="5">
        <text>(6S)-5-formyl-5,6,7,8-tetrahydrofolate + ATP = (6R)-5,10-methenyltetrahydrofolate + ADP + phosphate</text>
        <dbReference type="Rhea" id="RHEA:10488"/>
        <dbReference type="ChEBI" id="CHEBI:30616"/>
        <dbReference type="ChEBI" id="CHEBI:43474"/>
        <dbReference type="ChEBI" id="CHEBI:57455"/>
        <dbReference type="ChEBI" id="CHEBI:57457"/>
        <dbReference type="ChEBI" id="CHEBI:456216"/>
        <dbReference type="EC" id="6.3.3.2"/>
    </reaction>
</comment>
<feature type="binding site" evidence="4">
    <location>
        <position position="48"/>
    </location>
    <ligand>
        <name>substrate</name>
    </ligand>
</feature>
<feature type="binding site" evidence="4">
    <location>
        <begin position="122"/>
        <end position="130"/>
    </location>
    <ligand>
        <name>ATP</name>
        <dbReference type="ChEBI" id="CHEBI:30616"/>
    </ligand>
</feature>
<dbReference type="GO" id="GO:0005524">
    <property type="term" value="F:ATP binding"/>
    <property type="evidence" value="ECO:0007669"/>
    <property type="project" value="UniProtKB-KW"/>
</dbReference>
<dbReference type="Pfam" id="PF01812">
    <property type="entry name" value="5-FTHF_cyc-lig"/>
    <property type="match status" value="1"/>
</dbReference>
<evidence type="ECO:0000256" key="2">
    <source>
        <dbReference type="ARBA" id="ARBA00022741"/>
    </source>
</evidence>
<dbReference type="Proteomes" id="UP000199236">
    <property type="component" value="Unassembled WGS sequence"/>
</dbReference>
<dbReference type="GO" id="GO:0009396">
    <property type="term" value="P:folic acid-containing compound biosynthetic process"/>
    <property type="evidence" value="ECO:0007669"/>
    <property type="project" value="TreeGrafter"/>
</dbReference>
<keyword evidence="5" id="KW-0460">Magnesium</keyword>
<dbReference type="NCBIfam" id="TIGR02727">
    <property type="entry name" value="MTHFS_bact"/>
    <property type="match status" value="1"/>
</dbReference>
<gene>
    <name evidence="6" type="ORF">SAMN04488056_10765</name>
</gene>
<evidence type="ECO:0000313" key="6">
    <source>
        <dbReference type="EMBL" id="SFO50486.1"/>
    </source>
</evidence>
<dbReference type="SUPFAM" id="SSF100950">
    <property type="entry name" value="NagB/RpiA/CoA transferase-like"/>
    <property type="match status" value="1"/>
</dbReference>
<evidence type="ECO:0000256" key="4">
    <source>
        <dbReference type="PIRSR" id="PIRSR006806-1"/>
    </source>
</evidence>
<protein>
    <recommendedName>
        <fullName evidence="5">5-formyltetrahydrofolate cyclo-ligase</fullName>
        <ecNumber evidence="5">6.3.3.2</ecNumber>
    </recommendedName>
</protein>
<evidence type="ECO:0000256" key="3">
    <source>
        <dbReference type="ARBA" id="ARBA00022840"/>
    </source>
</evidence>